<gene>
    <name evidence="3" type="ORF">RBB77_14560</name>
</gene>
<dbReference type="Gene3D" id="3.10.620.30">
    <property type="match status" value="1"/>
</dbReference>
<dbReference type="AlphaFoldDB" id="A0AAU7ZMA5"/>
<dbReference type="KEGG" id="tpsc:RBB77_14560"/>
<evidence type="ECO:0000313" key="3">
    <source>
        <dbReference type="EMBL" id="XCB31670.1"/>
    </source>
</evidence>
<evidence type="ECO:0000256" key="1">
    <source>
        <dbReference type="SAM" id="SignalP"/>
    </source>
</evidence>
<proteinExistence type="predicted"/>
<protein>
    <submittedName>
        <fullName evidence="3">DUF3857 domain-containing protein</fullName>
    </submittedName>
</protein>
<feature type="chain" id="PRO_5043706175" evidence="1">
    <location>
        <begin position="29"/>
        <end position="677"/>
    </location>
</feature>
<dbReference type="Pfam" id="PF12969">
    <property type="entry name" value="DUF3857"/>
    <property type="match status" value="1"/>
</dbReference>
<feature type="domain" description="DUF3857" evidence="2">
    <location>
        <begin position="69"/>
        <end position="164"/>
    </location>
</feature>
<reference evidence="3" key="2">
    <citation type="journal article" date="2024" name="Environ. Microbiol.">
        <title>Genome analysis and description of Tunturibacter gen. nov. expands the diversity of Terriglobia in tundra soils.</title>
        <authorList>
            <person name="Messyasz A."/>
            <person name="Mannisto M.K."/>
            <person name="Kerkhof L.J."/>
            <person name="Haggblom M.M."/>
        </authorList>
    </citation>
    <scope>NUCLEOTIDE SEQUENCE</scope>
    <source>
        <strain evidence="3">X5P6</strain>
    </source>
</reference>
<accession>A0AAU7ZMA5</accession>
<dbReference type="RefSeq" id="WP_353062516.1">
    <property type="nucleotide sequence ID" value="NZ_CP132942.1"/>
</dbReference>
<keyword evidence="1" id="KW-0732">Signal</keyword>
<dbReference type="Gene3D" id="2.60.120.1130">
    <property type="match status" value="1"/>
</dbReference>
<name>A0AAU7ZMA5_9BACT</name>
<organism evidence="3">
    <name type="scientific">Tunturiibacter psychrotolerans</name>
    <dbReference type="NCBI Taxonomy" id="3069686"/>
    <lineage>
        <taxon>Bacteria</taxon>
        <taxon>Pseudomonadati</taxon>
        <taxon>Acidobacteriota</taxon>
        <taxon>Terriglobia</taxon>
        <taxon>Terriglobales</taxon>
        <taxon>Acidobacteriaceae</taxon>
        <taxon>Tunturiibacter</taxon>
    </lineage>
</organism>
<dbReference type="EMBL" id="CP132942">
    <property type="protein sequence ID" value="XCB31670.1"/>
    <property type="molecule type" value="Genomic_DNA"/>
</dbReference>
<reference evidence="3" key="1">
    <citation type="submission" date="2023-08" db="EMBL/GenBank/DDBJ databases">
        <authorList>
            <person name="Messyasz A."/>
            <person name="Mannisto M.K."/>
            <person name="Kerkhof L.J."/>
            <person name="Haggblom M."/>
        </authorList>
    </citation>
    <scope>NUCLEOTIDE SEQUENCE</scope>
    <source>
        <strain evidence="3">X5P6</strain>
    </source>
</reference>
<evidence type="ECO:0000259" key="2">
    <source>
        <dbReference type="Pfam" id="PF12969"/>
    </source>
</evidence>
<dbReference type="InterPro" id="IPR024618">
    <property type="entry name" value="DUF3857"/>
</dbReference>
<dbReference type="Gene3D" id="2.60.40.3140">
    <property type="match status" value="1"/>
</dbReference>
<feature type="signal peptide" evidence="1">
    <location>
        <begin position="1"/>
        <end position="28"/>
    </location>
</feature>
<sequence>MNETSRCRLCCFSLFSALALFATPLTHAQWTVPTPEELSMTSQPEVPGAPAVYLFREETTEDKLHMFSTYVRLKVLTERGKENANVELNYMHYSEGSSIVIDNIEGRTIHSDGTIIPFTGKPYDKLVQKTQGLRVMSKVFTLPDVEVGSIIEYRYKLRLDDNWFMAPKWFIQSSLYTRKAHYAWRPTDQQLISDEDGAPSTSISWTKILPAGAQLKQTQLPATGLSNGQYIFDLDVHDVPPAPEEDYMPPTSSFTYRVLFYYSAYRSPDDFWKNAGKHWAKLQDKFIGPCPAVSAAVRDLVLPTDTQDQKLRKIYAAVMRLENTNYTREHSTAEEKSQGLKEVRNTDDIWTRKRGNNDQITALFVAMARAAGMKAYVGVVTNRDRSLFYRAYLSMSQLNDDIAIVNVDGKDEFFDPGSRYCPYQHLEWKHSQTSGLRQVDGGSGSLETPGEPYTYSKILRVADLSMDEHGEVSGIVKMTYIGSPAVYWRQRGLVGDDESLKRELRTLVESLMPAGADVKVTSIDKLQDYDQPLVVNFQFKGAIGSATGKRLLVPADVFETNTKPTFPHEKRDIPVYFSYALINQDAVRIKFPPNFSVESLPTSDKMTFQKFAVYSLNSESTPNSFTIRRDYFLGEIYYKTEEYPELRGFYSKMETKDQETVILTTTPAANKPTPAGN</sequence>